<evidence type="ECO:0000259" key="2">
    <source>
        <dbReference type="Pfam" id="PF16002"/>
    </source>
</evidence>
<comment type="caution">
    <text evidence="3">The sequence shown here is derived from an EMBL/GenBank/DDBJ whole genome shotgun (WGS) entry which is preliminary data.</text>
</comment>
<feature type="domain" description="Headcase middle" evidence="2">
    <location>
        <begin position="5"/>
        <end position="82"/>
    </location>
</feature>
<evidence type="ECO:0000256" key="1">
    <source>
        <dbReference type="SAM" id="MobiDB-lite"/>
    </source>
</evidence>
<protein>
    <recommendedName>
        <fullName evidence="2">Headcase middle domain-containing protein</fullName>
    </recommendedName>
</protein>
<feature type="region of interest" description="Disordered" evidence="1">
    <location>
        <begin position="123"/>
        <end position="142"/>
    </location>
</feature>
<dbReference type="EMBL" id="CAAALY010244227">
    <property type="protein sequence ID" value="VEL32480.1"/>
    <property type="molecule type" value="Genomic_DNA"/>
</dbReference>
<dbReference type="Proteomes" id="UP000784294">
    <property type="component" value="Unassembled WGS sequence"/>
</dbReference>
<organism evidence="3 4">
    <name type="scientific">Protopolystoma xenopodis</name>
    <dbReference type="NCBI Taxonomy" id="117903"/>
    <lineage>
        <taxon>Eukaryota</taxon>
        <taxon>Metazoa</taxon>
        <taxon>Spiralia</taxon>
        <taxon>Lophotrochozoa</taxon>
        <taxon>Platyhelminthes</taxon>
        <taxon>Monogenea</taxon>
        <taxon>Polyopisthocotylea</taxon>
        <taxon>Polystomatidea</taxon>
        <taxon>Polystomatidae</taxon>
        <taxon>Protopolystoma</taxon>
    </lineage>
</organism>
<dbReference type="InterPro" id="IPR031947">
    <property type="entry name" value="Headcase_mid"/>
</dbReference>
<reference evidence="3" key="1">
    <citation type="submission" date="2018-11" db="EMBL/GenBank/DDBJ databases">
        <authorList>
            <consortium name="Pathogen Informatics"/>
        </authorList>
    </citation>
    <scope>NUCLEOTIDE SEQUENCE</scope>
</reference>
<dbReference type="PANTHER" id="PTHR13425">
    <property type="entry name" value="HEADCASE PROTEIN"/>
    <property type="match status" value="1"/>
</dbReference>
<dbReference type="InterPro" id="IPR026066">
    <property type="entry name" value="Headcase"/>
</dbReference>
<dbReference type="AlphaFoldDB" id="A0A448XB13"/>
<dbReference type="OrthoDB" id="10012848at2759"/>
<sequence length="266" mass="29124">MLGYTLTREKRNAYFIQLEDDSCTGNEDTRAFLLGQLTSQLVSEVYCLACGIMLPVYDHFPLIDGVLFISPVCHRASESHTRGRGVLVTWGASGNGCSGNGASNVLVPPPGCCGPRQAQTSSGCGNGGGGDRHVKQGRANGGQTRQERYLHAICMNCMGSTHPCRSGSLPTANIAFERAQEIAVGTGVLGLKHLACGDDDRLKKNNKPYQQQQWHTHLEVHEQDTVINNEEKRISNCSQNKLSPAIHRIQCRFCEKPWSGKQNREN</sequence>
<evidence type="ECO:0000313" key="4">
    <source>
        <dbReference type="Proteomes" id="UP000784294"/>
    </source>
</evidence>
<evidence type="ECO:0000313" key="3">
    <source>
        <dbReference type="EMBL" id="VEL32480.1"/>
    </source>
</evidence>
<dbReference type="Pfam" id="PF16002">
    <property type="entry name" value="Headcase"/>
    <property type="match status" value="1"/>
</dbReference>
<name>A0A448XB13_9PLAT</name>
<keyword evidence="4" id="KW-1185">Reference proteome</keyword>
<proteinExistence type="predicted"/>
<dbReference type="PANTHER" id="PTHR13425:SF3">
    <property type="entry name" value="HEADCASE PROTEIN HOMOLOG"/>
    <property type="match status" value="1"/>
</dbReference>
<accession>A0A448XB13</accession>
<gene>
    <name evidence="3" type="ORF">PXEA_LOCUS25920</name>
</gene>